<keyword evidence="1" id="KW-1133">Transmembrane helix</keyword>
<feature type="transmembrane region" description="Helical" evidence="1">
    <location>
        <begin position="212"/>
        <end position="234"/>
    </location>
</feature>
<dbReference type="EMBL" id="CP046457">
    <property type="protein sequence ID" value="QGT98732.1"/>
    <property type="molecule type" value="Genomic_DNA"/>
</dbReference>
<evidence type="ECO:0000256" key="1">
    <source>
        <dbReference type="SAM" id="Phobius"/>
    </source>
</evidence>
<gene>
    <name evidence="2" type="ORF">SYNTR_0139</name>
</gene>
<feature type="transmembrane region" description="Helical" evidence="1">
    <location>
        <begin position="150"/>
        <end position="169"/>
    </location>
</feature>
<dbReference type="RefSeq" id="WP_156202696.1">
    <property type="nucleotide sequence ID" value="NZ_CP046457.1"/>
</dbReference>
<sequence>MDIQIFTGFDHVLLEVSQALAPLVVLFLIFQFAFLKLEREQIYRIIIGLILTFFGLAFFLQGVYVGFLPAGREMGTVLGGFEKLWIIIPIGFVLGFVATIAEPAVRVLSYEVEKTSSGYIKEMVILLTLALGVGVFVALGMAKIIYGIPFYYIIIPGYLIVLLMLKFSAPEFTAIAFDSGGVATGPMTVTFIMAMAIGIADTMPGRDAVIDGFGLIALVALAPIIAVMALGLLYKDKEEL</sequence>
<accession>A0A6I6DCZ2</accession>
<dbReference type="OrthoDB" id="9805989at2"/>
<keyword evidence="1" id="KW-0472">Membrane</keyword>
<dbReference type="Pfam" id="PF07556">
    <property type="entry name" value="DUF1538"/>
    <property type="match status" value="1"/>
</dbReference>
<reference evidence="3" key="1">
    <citation type="journal article" date="2019" name="Microbiology">
        <title>Complete Genome Sequence of an Uncultured Bacterium of the Candidate Phylum Bipolaricaulota.</title>
        <authorList>
            <person name="Kadnikov V.V."/>
            <person name="Mardanov A.V."/>
            <person name="Beletsky A.V."/>
            <person name="Frank Y.A."/>
            <person name="Karnachuk O.V."/>
            <person name="Ravin N.V."/>
        </authorList>
    </citation>
    <scope>NUCLEOTIDE SEQUENCE [LARGE SCALE GENOMIC DNA]</scope>
</reference>
<proteinExistence type="predicted"/>
<keyword evidence="3" id="KW-1185">Reference proteome</keyword>
<evidence type="ECO:0000313" key="2">
    <source>
        <dbReference type="EMBL" id="QGT98732.1"/>
    </source>
</evidence>
<keyword evidence="1" id="KW-0812">Transmembrane</keyword>
<feature type="transmembrane region" description="Helical" evidence="1">
    <location>
        <begin position="16"/>
        <end position="35"/>
    </location>
</feature>
<feature type="transmembrane region" description="Helical" evidence="1">
    <location>
        <begin position="123"/>
        <end position="144"/>
    </location>
</feature>
<evidence type="ECO:0008006" key="4">
    <source>
        <dbReference type="Google" id="ProtNLM"/>
    </source>
</evidence>
<feature type="transmembrane region" description="Helical" evidence="1">
    <location>
        <begin position="42"/>
        <end position="64"/>
    </location>
</feature>
<dbReference type="Proteomes" id="UP000426444">
    <property type="component" value="Chromosome"/>
</dbReference>
<organism evidence="2 3">
    <name type="scientific">Candidatus Syntrophocurvum alkaliphilum</name>
    <dbReference type="NCBI Taxonomy" id="2293317"/>
    <lineage>
        <taxon>Bacteria</taxon>
        <taxon>Bacillati</taxon>
        <taxon>Bacillota</taxon>
        <taxon>Clostridia</taxon>
        <taxon>Eubacteriales</taxon>
        <taxon>Syntrophomonadaceae</taxon>
        <taxon>Candidatus Syntrophocurvum</taxon>
    </lineage>
</organism>
<protein>
    <recommendedName>
        <fullName evidence="4">DUF1538 domain-containing protein</fullName>
    </recommendedName>
</protein>
<dbReference type="InterPro" id="IPR011435">
    <property type="entry name" value="UmpAB"/>
</dbReference>
<evidence type="ECO:0000313" key="3">
    <source>
        <dbReference type="Proteomes" id="UP000426444"/>
    </source>
</evidence>
<dbReference type="AlphaFoldDB" id="A0A6I6DCZ2"/>
<feature type="transmembrane region" description="Helical" evidence="1">
    <location>
        <begin position="181"/>
        <end position="200"/>
    </location>
</feature>
<feature type="transmembrane region" description="Helical" evidence="1">
    <location>
        <begin position="84"/>
        <end position="102"/>
    </location>
</feature>
<dbReference type="KEGG" id="salq:SYNTR_0139"/>
<name>A0A6I6DCZ2_9FIRM</name>